<dbReference type="Pfam" id="PF00202">
    <property type="entry name" value="Aminotran_3"/>
    <property type="match status" value="1"/>
</dbReference>
<organism evidence="4 5">
    <name type="scientific">Sporosarcina oncorhynchi</name>
    <dbReference type="NCBI Taxonomy" id="3056444"/>
    <lineage>
        <taxon>Bacteria</taxon>
        <taxon>Bacillati</taxon>
        <taxon>Bacillota</taxon>
        <taxon>Bacilli</taxon>
        <taxon>Bacillales</taxon>
        <taxon>Caryophanaceae</taxon>
        <taxon>Sporosarcina</taxon>
    </lineage>
</organism>
<dbReference type="InterPro" id="IPR005814">
    <property type="entry name" value="Aminotrans_3"/>
</dbReference>
<dbReference type="PIRSF" id="PIRSF000521">
    <property type="entry name" value="Transaminase_4ab_Lys_Orn"/>
    <property type="match status" value="1"/>
</dbReference>
<dbReference type="PROSITE" id="PS00600">
    <property type="entry name" value="AA_TRANSFER_CLASS_3"/>
    <property type="match status" value="1"/>
</dbReference>
<dbReference type="EMBL" id="CP129118">
    <property type="protein sequence ID" value="WOV88138.1"/>
    <property type="molecule type" value="Genomic_DNA"/>
</dbReference>
<keyword evidence="5" id="KW-1185">Reference proteome</keyword>
<name>A0ABZ0L867_9BACL</name>
<dbReference type="RefSeq" id="WP_317968889.1">
    <property type="nucleotide sequence ID" value="NZ_CP129118.1"/>
</dbReference>
<protein>
    <submittedName>
        <fullName evidence="4">Aspartate aminotransferase family protein</fullName>
    </submittedName>
</protein>
<dbReference type="GO" id="GO:0008483">
    <property type="term" value="F:transaminase activity"/>
    <property type="evidence" value="ECO:0007669"/>
    <property type="project" value="UniProtKB-KW"/>
</dbReference>
<evidence type="ECO:0000256" key="1">
    <source>
        <dbReference type="ARBA" id="ARBA00008954"/>
    </source>
</evidence>
<evidence type="ECO:0000313" key="5">
    <source>
        <dbReference type="Proteomes" id="UP001303902"/>
    </source>
</evidence>
<evidence type="ECO:0000313" key="4">
    <source>
        <dbReference type="EMBL" id="WOV88138.1"/>
    </source>
</evidence>
<dbReference type="SUPFAM" id="SSF53383">
    <property type="entry name" value="PLP-dependent transferases"/>
    <property type="match status" value="1"/>
</dbReference>
<gene>
    <name evidence="4" type="ORF">QWT69_03160</name>
</gene>
<dbReference type="PANTHER" id="PTHR43094">
    <property type="entry name" value="AMINOTRANSFERASE"/>
    <property type="match status" value="1"/>
</dbReference>
<dbReference type="CDD" id="cd00610">
    <property type="entry name" value="OAT_like"/>
    <property type="match status" value="1"/>
</dbReference>
<reference evidence="4 5" key="1">
    <citation type="submission" date="2023-06" db="EMBL/GenBank/DDBJ databases">
        <title>Sporosarcina sp. nov., isolated from Korean tranditional fermented seafood 'Jeotgal'.</title>
        <authorList>
            <person name="Yang A.I."/>
            <person name="Shin N.-R."/>
        </authorList>
    </citation>
    <scope>NUCLEOTIDE SEQUENCE [LARGE SCALE GENOMIC DNA]</scope>
    <source>
        <strain evidence="4 5">T2O-4</strain>
    </source>
</reference>
<keyword evidence="2 3" id="KW-0663">Pyridoxal phosphate</keyword>
<dbReference type="PANTHER" id="PTHR43094:SF1">
    <property type="entry name" value="AMINOTRANSFERASE CLASS-III"/>
    <property type="match status" value="1"/>
</dbReference>
<keyword evidence="4" id="KW-0032">Aminotransferase</keyword>
<sequence length="476" mass="53381">MKSDDSTEKSLLEKDHAYTWHHISAYNEKSPPMIWESAKGAWVTDHEGNRYLDGMSGLWSVNVGYGREEIAQAAYDQMKKLAYVPMTQSHKPAIELAEKINELLDDEYKIFYSNSGSDANEVAFKLARQYHQQNGDPSRYKFISRYRAYHGSSMGALAATGQALRKYKYEPLAPGFLHVAPPDNYRRPEGMTVEDYNRHCAEEIEQKIIWEQLETIAAVIMEPLITGGGILIPHRIYVEKVQEICKRHGVLLIIDEVICGFGRTGKAFGHQHFGIKPDIVTMAKGLTSAYLPLSVTAIRKEIYDRFDTGDDNSHFRHVNTFGGNPAACAVALKNLEIMDEEDLFDRATELGDRLLKELKCLEDHPFVGDVRGFGFLLGIELVADKEKKEPVLNGYMTKIMAECKGNGLLVGRNGDTVAGFNNVLTLCPPLSCTDEDLDFIIAVIKKVINGNTTFSQSEERLDGGQECGENLENWSI</sequence>
<proteinExistence type="inferred from homology"/>
<dbReference type="Proteomes" id="UP001303902">
    <property type="component" value="Chromosome"/>
</dbReference>
<dbReference type="InterPro" id="IPR015424">
    <property type="entry name" value="PyrdxlP-dep_Trfase"/>
</dbReference>
<evidence type="ECO:0000256" key="2">
    <source>
        <dbReference type="ARBA" id="ARBA00022898"/>
    </source>
</evidence>
<dbReference type="Gene3D" id="3.40.640.10">
    <property type="entry name" value="Type I PLP-dependent aspartate aminotransferase-like (Major domain)"/>
    <property type="match status" value="1"/>
</dbReference>
<keyword evidence="4" id="KW-0808">Transferase</keyword>
<dbReference type="InterPro" id="IPR049704">
    <property type="entry name" value="Aminotrans_3_PPA_site"/>
</dbReference>
<comment type="similarity">
    <text evidence="1 3">Belongs to the class-III pyridoxal-phosphate-dependent aminotransferase family.</text>
</comment>
<evidence type="ECO:0000256" key="3">
    <source>
        <dbReference type="RuleBase" id="RU003560"/>
    </source>
</evidence>
<dbReference type="NCBIfam" id="NF005812">
    <property type="entry name" value="PRK07678.1"/>
    <property type="match status" value="1"/>
</dbReference>
<dbReference type="InterPro" id="IPR015421">
    <property type="entry name" value="PyrdxlP-dep_Trfase_major"/>
</dbReference>
<dbReference type="InterPro" id="IPR015422">
    <property type="entry name" value="PyrdxlP-dep_Trfase_small"/>
</dbReference>
<accession>A0ABZ0L867</accession>
<dbReference type="Gene3D" id="3.90.1150.10">
    <property type="entry name" value="Aspartate Aminotransferase, domain 1"/>
    <property type="match status" value="1"/>
</dbReference>